<reference evidence="2 3" key="1">
    <citation type="journal article" date="2023" name="Nucleic Acids Res.">
        <title>The hologenome of Daphnia magna reveals possible DNA methylation and microbiome-mediated evolution of the host genome.</title>
        <authorList>
            <person name="Chaturvedi A."/>
            <person name="Li X."/>
            <person name="Dhandapani V."/>
            <person name="Marshall H."/>
            <person name="Kissane S."/>
            <person name="Cuenca-Cambronero M."/>
            <person name="Asole G."/>
            <person name="Calvet F."/>
            <person name="Ruiz-Romero M."/>
            <person name="Marangio P."/>
            <person name="Guigo R."/>
            <person name="Rago D."/>
            <person name="Mirbahai L."/>
            <person name="Eastwood N."/>
            <person name="Colbourne J.K."/>
            <person name="Zhou J."/>
            <person name="Mallon E."/>
            <person name="Orsini L."/>
        </authorList>
    </citation>
    <scope>NUCLEOTIDE SEQUENCE [LARGE SCALE GENOMIC DNA]</scope>
    <source>
        <strain evidence="2">LRV0_1</strain>
    </source>
</reference>
<proteinExistence type="predicted"/>
<organism evidence="2 3">
    <name type="scientific">Daphnia magna</name>
    <dbReference type="NCBI Taxonomy" id="35525"/>
    <lineage>
        <taxon>Eukaryota</taxon>
        <taxon>Metazoa</taxon>
        <taxon>Ecdysozoa</taxon>
        <taxon>Arthropoda</taxon>
        <taxon>Crustacea</taxon>
        <taxon>Branchiopoda</taxon>
        <taxon>Diplostraca</taxon>
        <taxon>Cladocera</taxon>
        <taxon>Anomopoda</taxon>
        <taxon>Daphniidae</taxon>
        <taxon>Daphnia</taxon>
    </lineage>
</organism>
<comment type="caution">
    <text evidence="2">The sequence shown here is derived from an EMBL/GenBank/DDBJ whole genome shotgun (WGS) entry which is preliminary data.</text>
</comment>
<gene>
    <name evidence="2" type="ORF">OUZ56_026289</name>
</gene>
<accession>A0ABQ9ZLE8</accession>
<protein>
    <submittedName>
        <fullName evidence="2">Uncharacterized protein</fullName>
    </submittedName>
</protein>
<evidence type="ECO:0000313" key="3">
    <source>
        <dbReference type="Proteomes" id="UP001234178"/>
    </source>
</evidence>
<evidence type="ECO:0000313" key="2">
    <source>
        <dbReference type="EMBL" id="KAK4013737.1"/>
    </source>
</evidence>
<name>A0ABQ9ZLE8_9CRUS</name>
<dbReference type="EMBL" id="JAOYFB010000004">
    <property type="protein sequence ID" value="KAK4013737.1"/>
    <property type="molecule type" value="Genomic_DNA"/>
</dbReference>
<evidence type="ECO:0000256" key="1">
    <source>
        <dbReference type="SAM" id="MobiDB-lite"/>
    </source>
</evidence>
<keyword evidence="3" id="KW-1185">Reference proteome</keyword>
<sequence>MLVLTIALSSTSKCSRCDSIVSSRSTSQCLFRSKRVTVGNVAGGSRNDVEAVNGRAGRRPKRTVKHREILGPSRVAKRRAGVLVAAQQKTTPPKTPSPPLTTPFAPWISYVYPLILSWSRPSGTEFRYP</sequence>
<dbReference type="Proteomes" id="UP001234178">
    <property type="component" value="Unassembled WGS sequence"/>
</dbReference>
<feature type="region of interest" description="Disordered" evidence="1">
    <location>
        <begin position="81"/>
        <end position="103"/>
    </location>
</feature>